<dbReference type="PIRSF" id="PIRSF033318">
    <property type="entry name" value="Formald_GSH"/>
    <property type="match status" value="1"/>
</dbReference>
<keyword evidence="3 5" id="KW-0862">Zinc</keyword>
<feature type="binding site" evidence="5">
    <location>
        <position position="56"/>
    </location>
    <ligand>
        <name>Zn(2+)</name>
        <dbReference type="ChEBI" id="CHEBI:29105"/>
        <label>2</label>
        <note>catalytic</note>
    </ligand>
</feature>
<evidence type="ECO:0000313" key="8">
    <source>
        <dbReference type="Proteomes" id="UP000006334"/>
    </source>
</evidence>
<dbReference type="PROSITE" id="PS51891">
    <property type="entry name" value="CENP_V_GFA"/>
    <property type="match status" value="1"/>
</dbReference>
<dbReference type="STRING" id="1127673.GLIP_0651"/>
<evidence type="ECO:0000259" key="6">
    <source>
        <dbReference type="PROSITE" id="PS51891"/>
    </source>
</evidence>
<sequence length="193" mass="21348">MNQVSIHPLIDDGNNTASENHDFCGGVLQCLCTNNKVEVSVNSQSSHNHACGCTKCWKPADATFSIISVVPRDKVSISKHQGKLHIVDEYALIQRYACRDCGVHMFGRIENKSHPFYGLDFIHTELSPQSGWSKVKFAAFVSSIIEGGTPPHKMSLIRNRLRELGLEPYDCLSPELMDVISIHAAKKAGIITE</sequence>
<dbReference type="Gene3D" id="3.90.1590.10">
    <property type="entry name" value="glutathione-dependent formaldehyde- activating enzyme (gfa)"/>
    <property type="match status" value="1"/>
</dbReference>
<comment type="pathway">
    <text evidence="5">One-carbon metabolism; formaldehyde degradation; formate from formaldehyde (glutathione route): step 1/3.</text>
</comment>
<dbReference type="Pfam" id="PF04828">
    <property type="entry name" value="GFA"/>
    <property type="match status" value="1"/>
</dbReference>
<dbReference type="NCBIfam" id="TIGR02820">
    <property type="entry name" value="formald_GSH"/>
    <property type="match status" value="1"/>
</dbReference>
<name>K6Y4Z8_9ALTE</name>
<dbReference type="HAMAP" id="MF_00723">
    <property type="entry name" value="Formald_GSH"/>
    <property type="match status" value="1"/>
</dbReference>
<dbReference type="GO" id="GO:0046294">
    <property type="term" value="P:formaldehyde catabolic process"/>
    <property type="evidence" value="ECO:0007669"/>
    <property type="project" value="UniProtKB-UniRule"/>
</dbReference>
<dbReference type="PANTHER" id="PTHR33337">
    <property type="entry name" value="GFA DOMAIN-CONTAINING PROTEIN"/>
    <property type="match status" value="1"/>
</dbReference>
<comment type="catalytic activity">
    <reaction evidence="5">
        <text>S-(hydroxymethyl)glutathione = glutathione + formaldehyde</text>
        <dbReference type="Rhea" id="RHEA:22488"/>
        <dbReference type="ChEBI" id="CHEBI:16842"/>
        <dbReference type="ChEBI" id="CHEBI:57925"/>
        <dbReference type="ChEBI" id="CHEBI:58758"/>
        <dbReference type="EC" id="4.4.1.22"/>
    </reaction>
</comment>
<feature type="binding site" evidence="5">
    <location>
        <position position="98"/>
    </location>
    <ligand>
        <name>Zn(2+)</name>
        <dbReference type="ChEBI" id="CHEBI:29105"/>
        <label>1</label>
        <note>structural</note>
    </ligand>
</feature>
<dbReference type="eggNOG" id="COG3791">
    <property type="taxonomic scope" value="Bacteria"/>
</dbReference>
<feature type="binding site" evidence="5">
    <location>
        <position position="51"/>
    </location>
    <ligand>
        <name>Zn(2+)</name>
        <dbReference type="ChEBI" id="CHEBI:29105"/>
        <label>2</label>
        <note>catalytic</note>
    </ligand>
</feature>
<evidence type="ECO:0000256" key="2">
    <source>
        <dbReference type="ARBA" id="ARBA00022723"/>
    </source>
</evidence>
<dbReference type="OrthoDB" id="9011205at2"/>
<reference evidence="7 8" key="1">
    <citation type="journal article" date="2017" name="Antonie Van Leeuwenhoek">
        <title>Rhizobium rhizosphaerae sp. nov., a novel species isolated from rice rhizosphere.</title>
        <authorList>
            <person name="Zhao J.J."/>
            <person name="Zhang J."/>
            <person name="Zhang R.J."/>
            <person name="Zhang C.W."/>
            <person name="Yin H.Q."/>
            <person name="Zhang X.X."/>
        </authorList>
    </citation>
    <scope>NUCLEOTIDE SEQUENCE [LARGE SCALE GENOMIC DNA]</scope>
    <source>
        <strain evidence="7 8">E3</strain>
    </source>
</reference>
<dbReference type="AlphaFoldDB" id="K6Y4Z8"/>
<comment type="caution">
    <text evidence="7">The sequence shown here is derived from an EMBL/GenBank/DDBJ whole genome shotgun (WGS) entry which is preliminary data.</text>
</comment>
<dbReference type="NCBIfam" id="NF003829">
    <property type="entry name" value="PRK05417.1"/>
    <property type="match status" value="1"/>
</dbReference>
<keyword evidence="8" id="KW-1185">Reference proteome</keyword>
<dbReference type="GO" id="GO:0051907">
    <property type="term" value="F:S-(hydroxymethyl)glutathione synthase activity"/>
    <property type="evidence" value="ECO:0007669"/>
    <property type="project" value="UniProtKB-UniRule"/>
</dbReference>
<evidence type="ECO:0000256" key="5">
    <source>
        <dbReference type="HAMAP-Rule" id="MF_00723"/>
    </source>
</evidence>
<evidence type="ECO:0000256" key="4">
    <source>
        <dbReference type="ARBA" id="ARBA00023239"/>
    </source>
</evidence>
<dbReference type="EC" id="4.4.1.22" evidence="5"/>
<comment type="similarity">
    <text evidence="1 5">Belongs to the Gfa family.</text>
</comment>
<dbReference type="InterPro" id="IPR006913">
    <property type="entry name" value="CENP-V/GFA"/>
</dbReference>
<evidence type="ECO:0000256" key="3">
    <source>
        <dbReference type="ARBA" id="ARBA00022833"/>
    </source>
</evidence>
<dbReference type="UniPathway" id="UPA00562">
    <property type="reaction ID" value="UER00621"/>
</dbReference>
<comment type="cofactor">
    <cofactor evidence="5">
        <name>Zn(2+)</name>
        <dbReference type="ChEBI" id="CHEBI:29105"/>
    </cofactor>
    <text evidence="5">Binds 2 Zn(2+) ions per subunit.</text>
</comment>
<feature type="domain" description="CENP-V/GFA" evidence="6">
    <location>
        <begin position="23"/>
        <end position="170"/>
    </location>
</feature>
<feature type="binding site" evidence="5">
    <location>
        <position position="30"/>
    </location>
    <ligand>
        <name>Zn(2+)</name>
        <dbReference type="ChEBI" id="CHEBI:29105"/>
        <label>1</label>
        <note>structural</note>
    </ligand>
</feature>
<evidence type="ECO:0000313" key="7">
    <source>
        <dbReference type="EMBL" id="GAC13297.1"/>
    </source>
</evidence>
<dbReference type="GO" id="GO:0008270">
    <property type="term" value="F:zinc ion binding"/>
    <property type="evidence" value="ECO:0007669"/>
    <property type="project" value="UniProtKB-UniRule"/>
</dbReference>
<accession>K6Y4Z8</accession>
<dbReference type="SUPFAM" id="SSF51316">
    <property type="entry name" value="Mss4-like"/>
    <property type="match status" value="1"/>
</dbReference>
<dbReference type="InterPro" id="IPR011057">
    <property type="entry name" value="Mss4-like_sf"/>
</dbReference>
<proteinExistence type="inferred from homology"/>
<keyword evidence="4 5" id="KW-0456">Lyase</keyword>
<dbReference type="InterPro" id="IPR014185">
    <property type="entry name" value="Formald_GSH"/>
</dbReference>
<dbReference type="PANTHER" id="PTHR33337:SF40">
    <property type="entry name" value="CENP-V_GFA DOMAIN-CONTAINING PROTEIN-RELATED"/>
    <property type="match status" value="1"/>
</dbReference>
<dbReference type="RefSeq" id="WP_008843117.1">
    <property type="nucleotide sequence ID" value="NZ_BAEN01000016.1"/>
</dbReference>
<organism evidence="7 8">
    <name type="scientific">Aliiglaciecola lipolytica E3</name>
    <dbReference type="NCBI Taxonomy" id="1127673"/>
    <lineage>
        <taxon>Bacteria</taxon>
        <taxon>Pseudomonadati</taxon>
        <taxon>Pseudomonadota</taxon>
        <taxon>Gammaproteobacteria</taxon>
        <taxon>Alteromonadales</taxon>
        <taxon>Alteromonadaceae</taxon>
        <taxon>Aliiglaciecola</taxon>
    </lineage>
</organism>
<gene>
    <name evidence="5 7" type="primary">gfa</name>
    <name evidence="7" type="ORF">GLIP_0651</name>
</gene>
<dbReference type="EMBL" id="BAEN01000016">
    <property type="protein sequence ID" value="GAC13297.1"/>
    <property type="molecule type" value="Genomic_DNA"/>
</dbReference>
<evidence type="ECO:0000256" key="1">
    <source>
        <dbReference type="ARBA" id="ARBA00005495"/>
    </source>
</evidence>
<keyword evidence="2 5" id="KW-0479">Metal-binding</keyword>
<protein>
    <recommendedName>
        <fullName evidence="5">Glutathione-dependent formaldehyde-activating enzyme</fullName>
        <ecNumber evidence="5">4.4.1.22</ecNumber>
    </recommendedName>
    <alternativeName>
        <fullName evidence="5">S-(hydroxymethyl)glutathione synthase</fullName>
    </alternativeName>
</protein>
<comment type="function">
    <text evidence="5">Catalyzes the condensation of formaldehyde and glutathione to S-hydroxymethylglutathione.</text>
</comment>
<feature type="binding site" evidence="5">
    <location>
        <position position="53"/>
    </location>
    <ligand>
        <name>Zn(2+)</name>
        <dbReference type="ChEBI" id="CHEBI:29105"/>
        <label>2</label>
        <note>catalytic</note>
    </ligand>
</feature>
<feature type="binding site" evidence="5">
    <location>
        <position position="101"/>
    </location>
    <ligand>
        <name>Zn(2+)</name>
        <dbReference type="ChEBI" id="CHEBI:29105"/>
        <label>1</label>
        <note>structural</note>
    </ligand>
</feature>
<dbReference type="Proteomes" id="UP000006334">
    <property type="component" value="Unassembled WGS sequence"/>
</dbReference>
<feature type="binding site" evidence="5">
    <location>
        <position position="32"/>
    </location>
    <ligand>
        <name>Zn(2+)</name>
        <dbReference type="ChEBI" id="CHEBI:29105"/>
        <label>1</label>
        <note>structural</note>
    </ligand>
</feature>